<evidence type="ECO:0000256" key="1">
    <source>
        <dbReference type="SAM" id="MobiDB-lite"/>
    </source>
</evidence>
<dbReference type="EMBL" id="CAXAMN010026006">
    <property type="protein sequence ID" value="CAK9099887.1"/>
    <property type="molecule type" value="Genomic_DNA"/>
</dbReference>
<proteinExistence type="predicted"/>
<accession>A0ABP0RH20</accession>
<protein>
    <submittedName>
        <fullName evidence="2">Uncharacterized protein</fullName>
    </submittedName>
</protein>
<dbReference type="SUPFAM" id="SSF48452">
    <property type="entry name" value="TPR-like"/>
    <property type="match status" value="1"/>
</dbReference>
<dbReference type="Gene3D" id="1.25.40.10">
    <property type="entry name" value="Tetratricopeptide repeat domain"/>
    <property type="match status" value="1"/>
</dbReference>
<feature type="non-terminal residue" evidence="2">
    <location>
        <position position="1"/>
    </location>
</feature>
<comment type="caution">
    <text evidence="2">The sequence shown here is derived from an EMBL/GenBank/DDBJ whole genome shotgun (WGS) entry which is preliminary data.</text>
</comment>
<gene>
    <name evidence="2" type="ORF">CCMP2556_LOCUS47246</name>
</gene>
<feature type="compositionally biased region" description="Basic and acidic residues" evidence="1">
    <location>
        <begin position="326"/>
        <end position="353"/>
    </location>
</feature>
<feature type="region of interest" description="Disordered" evidence="1">
    <location>
        <begin position="372"/>
        <end position="392"/>
    </location>
</feature>
<sequence length="520" mass="57862">GPKCTANGAGLIIRDMEDLAQGVACVEASGCMGQCSKGPNGMYSEKSGAKGKITNKLNKYSKLTEMLNDVIQGFALDDLQSRVHKIKFAIRREENADTRMQAIEETLSSFDGQQKQLHPELVAQMLCLRSREMMKADPSAAYNDLRDALILRPDWPWAFVTLAQVLDNLHMPRGALACMQKAIEIGTGVDKNALTRGMVRLERKAADSKGPDVPPAGIEMDIRYIKEKSLAGGESQKQPKDKEKKEKGEKSEKSDKREKKVTKDGKEVKASKAKSKSKKDGSGKKEKEKANAEDAEKAAKEKLELEKANEMEPAAEAAETNDVPEEAPKTRQESKPKEEKKVPKPASEPKDGAENMVVKSVEAFKDIVMQKEEKKKKKTKKKKPEKSDAAAGEYQDWQLRNSEWANHDCLRQGAQGWTFLLRSALVDKAVKPGSLISAPITAMQNRSLPLFCCHKTGLWLRSRTDSETMIRKLQADSETIYRGCLKEAKHVITGICAPSRPQRCHRDDCQTYDKSNNDMP</sequence>
<feature type="compositionally biased region" description="Basic and acidic residues" evidence="1">
    <location>
        <begin position="278"/>
        <end position="310"/>
    </location>
</feature>
<name>A0ABP0RH20_9DINO</name>
<feature type="compositionally biased region" description="Basic residues" evidence="1">
    <location>
        <begin position="374"/>
        <end position="384"/>
    </location>
</feature>
<keyword evidence="3" id="KW-1185">Reference proteome</keyword>
<evidence type="ECO:0000313" key="2">
    <source>
        <dbReference type="EMBL" id="CAK9099887.1"/>
    </source>
</evidence>
<reference evidence="2 3" key="1">
    <citation type="submission" date="2024-02" db="EMBL/GenBank/DDBJ databases">
        <authorList>
            <person name="Chen Y."/>
            <person name="Shah S."/>
            <person name="Dougan E. K."/>
            <person name="Thang M."/>
            <person name="Chan C."/>
        </authorList>
    </citation>
    <scope>NUCLEOTIDE SEQUENCE [LARGE SCALE GENOMIC DNA]</scope>
</reference>
<dbReference type="InterPro" id="IPR011990">
    <property type="entry name" value="TPR-like_helical_dom_sf"/>
</dbReference>
<organism evidence="2 3">
    <name type="scientific">Durusdinium trenchii</name>
    <dbReference type="NCBI Taxonomy" id="1381693"/>
    <lineage>
        <taxon>Eukaryota</taxon>
        <taxon>Sar</taxon>
        <taxon>Alveolata</taxon>
        <taxon>Dinophyceae</taxon>
        <taxon>Suessiales</taxon>
        <taxon>Symbiodiniaceae</taxon>
        <taxon>Durusdinium</taxon>
    </lineage>
</organism>
<evidence type="ECO:0000313" key="3">
    <source>
        <dbReference type="Proteomes" id="UP001642484"/>
    </source>
</evidence>
<feature type="compositionally biased region" description="Basic and acidic residues" evidence="1">
    <location>
        <begin position="237"/>
        <end position="270"/>
    </location>
</feature>
<feature type="region of interest" description="Disordered" evidence="1">
    <location>
        <begin position="229"/>
        <end position="357"/>
    </location>
</feature>
<dbReference type="Proteomes" id="UP001642484">
    <property type="component" value="Unassembled WGS sequence"/>
</dbReference>